<evidence type="ECO:0000313" key="2">
    <source>
        <dbReference type="Proteomes" id="UP000436006"/>
    </source>
</evidence>
<gene>
    <name evidence="1" type="ORF">GO755_14195</name>
</gene>
<organism evidence="1 2">
    <name type="scientific">Spirosoma arboris</name>
    <dbReference type="NCBI Taxonomy" id="2682092"/>
    <lineage>
        <taxon>Bacteria</taxon>
        <taxon>Pseudomonadati</taxon>
        <taxon>Bacteroidota</taxon>
        <taxon>Cytophagia</taxon>
        <taxon>Cytophagales</taxon>
        <taxon>Cytophagaceae</taxon>
        <taxon>Spirosoma</taxon>
    </lineage>
</organism>
<dbReference type="AlphaFoldDB" id="A0A7K1SBL9"/>
<reference evidence="1 2" key="1">
    <citation type="submission" date="2019-12" db="EMBL/GenBank/DDBJ databases">
        <title>Spirosoma sp. HMF4905 genome sequencing and assembly.</title>
        <authorList>
            <person name="Kang H."/>
            <person name="Cha I."/>
            <person name="Kim H."/>
            <person name="Joh K."/>
        </authorList>
    </citation>
    <scope>NUCLEOTIDE SEQUENCE [LARGE SCALE GENOMIC DNA]</scope>
    <source>
        <strain evidence="1 2">HMF4905</strain>
    </source>
</reference>
<dbReference type="EMBL" id="WPIN01000005">
    <property type="protein sequence ID" value="MVM31189.1"/>
    <property type="molecule type" value="Genomic_DNA"/>
</dbReference>
<sequence length="131" mass="14930">MNTEQNYVGKGSYANIPPQTAQNRVKIPITTDYRLITPPLANVSDEVYQVQTMLLNVVDDFMEYRTPIEEINNLLEKWLTTPAVDLSDKNNARQLSLMLKLVNFLVELRESHTNLEYMAKREAQKGGVSNG</sequence>
<evidence type="ECO:0000313" key="1">
    <source>
        <dbReference type="EMBL" id="MVM31189.1"/>
    </source>
</evidence>
<name>A0A7K1SBL9_9BACT</name>
<accession>A0A7K1SBL9</accession>
<protein>
    <submittedName>
        <fullName evidence="1">Uncharacterized protein</fullName>
    </submittedName>
</protein>
<comment type="caution">
    <text evidence="1">The sequence shown here is derived from an EMBL/GenBank/DDBJ whole genome shotgun (WGS) entry which is preliminary data.</text>
</comment>
<proteinExistence type="predicted"/>
<keyword evidence="2" id="KW-1185">Reference proteome</keyword>
<dbReference type="Proteomes" id="UP000436006">
    <property type="component" value="Unassembled WGS sequence"/>
</dbReference>
<dbReference type="RefSeq" id="WP_157585839.1">
    <property type="nucleotide sequence ID" value="NZ_WPIN01000005.1"/>
</dbReference>